<reference evidence="7 8" key="1">
    <citation type="submission" date="2024-04" db="EMBL/GenBank/DDBJ databases">
        <title>genome sequences of Mucor flavus KT1a and Helicostylum pulchrum KT1b strains isolated from the surface of a dry-aged beef.</title>
        <authorList>
            <person name="Toyotome T."/>
            <person name="Hosono M."/>
            <person name="Torimaru M."/>
            <person name="Fukuda K."/>
            <person name="Mikami N."/>
        </authorList>
    </citation>
    <scope>NUCLEOTIDE SEQUENCE [LARGE SCALE GENOMIC DNA]</scope>
    <source>
        <strain evidence="7 8">KT1a</strain>
    </source>
</reference>
<evidence type="ECO:0000313" key="8">
    <source>
        <dbReference type="Proteomes" id="UP001473302"/>
    </source>
</evidence>
<feature type="domain" description="Zn(2)-C6 fungal-type" evidence="6">
    <location>
        <begin position="7"/>
        <end position="36"/>
    </location>
</feature>
<comment type="subcellular location">
    <subcellularLocation>
        <location evidence="1">Nucleus</location>
    </subcellularLocation>
</comment>
<protein>
    <recommendedName>
        <fullName evidence="6">Zn(2)-C6 fungal-type domain-containing protein</fullName>
    </recommendedName>
</protein>
<dbReference type="PANTHER" id="PTHR47338">
    <property type="entry name" value="ZN(II)2CYS6 TRANSCRIPTION FACTOR (EUROFUNG)-RELATED"/>
    <property type="match status" value="1"/>
</dbReference>
<evidence type="ECO:0000256" key="2">
    <source>
        <dbReference type="ARBA" id="ARBA00022723"/>
    </source>
</evidence>
<sequence>MKNKRIPCAECRQHRRKCIRTISDKCSRCERLDKICVQPPENLEAYTQNYFQERKIQREITKLEWTMGQLDAQLQTLSCRRNSSSLSKSKNNNYTQELIQNLVQHWSIEIENGNFHIETGIKTLKDLLYFQSSVSSYVSPFSGYSSSSSEDGLVINFGNISFESLIPFTMKLVTQFPKDYISTTRPQGIVFYELDATIDQLVSIYFSCHNTFTATLHTTSFLERYRQLNNPASDLLTLSICSYVCSAPCSHIFYLPWERRKMADHYFTKARSIILEQFDMREKRLENMISINLLSKYLQMTLKYQECRKLITIGYQICLDLKPDYQALFDDENISNKSVQCPSEEQLNQILYSRHFILTMSVRRLTNNIFDIAQDVHHHLPEWETMGDEIPITKKFIRAQNWFLILFNHPYIEQFMNQTQGLYGGGVCTLSLEFIIRMEDVILEWSASMPDEFNLCRNLKNYAVCKLAVSESEDCISLMVFIRCQIFIATIYSRLLRPIDKGEDYDQLLSCVQQRSLENSLTACRLLIHAIHRYYKLTACEFFFQVIDSLMVLSTSPNRYVAKESRESVNACLEKIDQINETRGFFVLSENPTPIDFSDKSKFNFEYYDQYPQPWCAMMYDATRYIISLS</sequence>
<dbReference type="PROSITE" id="PS00463">
    <property type="entry name" value="ZN2_CY6_FUNGAL_1"/>
    <property type="match status" value="1"/>
</dbReference>
<keyword evidence="8" id="KW-1185">Reference proteome</keyword>
<keyword evidence="3" id="KW-0805">Transcription regulation</keyword>
<dbReference type="SUPFAM" id="SSF57701">
    <property type="entry name" value="Zn2/Cys6 DNA-binding domain"/>
    <property type="match status" value="1"/>
</dbReference>
<evidence type="ECO:0000256" key="1">
    <source>
        <dbReference type="ARBA" id="ARBA00004123"/>
    </source>
</evidence>
<proteinExistence type="predicted"/>
<dbReference type="CDD" id="cd00067">
    <property type="entry name" value="GAL4"/>
    <property type="match status" value="1"/>
</dbReference>
<dbReference type="Proteomes" id="UP001473302">
    <property type="component" value="Unassembled WGS sequence"/>
</dbReference>
<dbReference type="CDD" id="cd12148">
    <property type="entry name" value="fungal_TF_MHR"/>
    <property type="match status" value="1"/>
</dbReference>
<keyword evidence="2" id="KW-0479">Metal-binding</keyword>
<dbReference type="EMBL" id="BAABUK010000022">
    <property type="protein sequence ID" value="GAA5814713.1"/>
    <property type="molecule type" value="Genomic_DNA"/>
</dbReference>
<dbReference type="InterPro" id="IPR050815">
    <property type="entry name" value="TF_fung"/>
</dbReference>
<keyword evidence="5" id="KW-0539">Nucleus</keyword>
<dbReference type="InterPro" id="IPR036864">
    <property type="entry name" value="Zn2-C6_fun-type_DNA-bd_sf"/>
</dbReference>
<evidence type="ECO:0000313" key="7">
    <source>
        <dbReference type="EMBL" id="GAA5814713.1"/>
    </source>
</evidence>
<evidence type="ECO:0000256" key="5">
    <source>
        <dbReference type="ARBA" id="ARBA00023242"/>
    </source>
</evidence>
<evidence type="ECO:0000256" key="4">
    <source>
        <dbReference type="ARBA" id="ARBA00023163"/>
    </source>
</evidence>
<accession>A0ABP9Z6I7</accession>
<name>A0ABP9Z6I7_9FUNG</name>
<dbReference type="Gene3D" id="4.10.240.10">
    <property type="entry name" value="Zn(2)-C6 fungal-type DNA-binding domain"/>
    <property type="match status" value="1"/>
</dbReference>
<keyword evidence="4" id="KW-0804">Transcription</keyword>
<dbReference type="PANTHER" id="PTHR47338:SF5">
    <property type="entry name" value="ZN(II)2CYS6 TRANSCRIPTION FACTOR (EUROFUNG)"/>
    <property type="match status" value="1"/>
</dbReference>
<comment type="caution">
    <text evidence="7">The sequence shown here is derived from an EMBL/GenBank/DDBJ whole genome shotgun (WGS) entry which is preliminary data.</text>
</comment>
<dbReference type="InterPro" id="IPR001138">
    <property type="entry name" value="Zn2Cys6_DnaBD"/>
</dbReference>
<evidence type="ECO:0000259" key="6">
    <source>
        <dbReference type="PROSITE" id="PS00463"/>
    </source>
</evidence>
<evidence type="ECO:0000256" key="3">
    <source>
        <dbReference type="ARBA" id="ARBA00023015"/>
    </source>
</evidence>
<gene>
    <name evidence="7" type="ORF">MFLAVUS_008212</name>
</gene>
<organism evidence="7 8">
    <name type="scientific">Mucor flavus</name>
    <dbReference type="NCBI Taxonomy" id="439312"/>
    <lineage>
        <taxon>Eukaryota</taxon>
        <taxon>Fungi</taxon>
        <taxon>Fungi incertae sedis</taxon>
        <taxon>Mucoromycota</taxon>
        <taxon>Mucoromycotina</taxon>
        <taxon>Mucoromycetes</taxon>
        <taxon>Mucorales</taxon>
        <taxon>Mucorineae</taxon>
        <taxon>Mucoraceae</taxon>
        <taxon>Mucor</taxon>
    </lineage>
</organism>